<dbReference type="Proteomes" id="UP000006866">
    <property type="component" value="Chromosome"/>
</dbReference>
<dbReference type="HOGENOM" id="CLU_2000736_0_0_9"/>
<protein>
    <submittedName>
        <fullName evidence="2">Uncharacterized protein</fullName>
    </submittedName>
</protein>
<evidence type="ECO:0000313" key="2">
    <source>
        <dbReference type="EMBL" id="ADO77213.1"/>
    </source>
</evidence>
<organism evidence="2 3">
    <name type="scientific">Halanaerobium praevalens (strain ATCC 33744 / DSM 2228 / GSL)</name>
    <dbReference type="NCBI Taxonomy" id="572479"/>
    <lineage>
        <taxon>Bacteria</taxon>
        <taxon>Bacillati</taxon>
        <taxon>Bacillota</taxon>
        <taxon>Clostridia</taxon>
        <taxon>Halanaerobiales</taxon>
        <taxon>Halanaerobiaceae</taxon>
        <taxon>Halanaerobium</taxon>
    </lineage>
</organism>
<feature type="transmembrane region" description="Helical" evidence="1">
    <location>
        <begin position="40"/>
        <end position="63"/>
    </location>
</feature>
<dbReference type="EMBL" id="CP002175">
    <property type="protein sequence ID" value="ADO77213.1"/>
    <property type="molecule type" value="Genomic_DNA"/>
</dbReference>
<name>E3DLH4_HALPG</name>
<sequence length="124" mass="14429">MSNYINLINKINNNLVEKIKNANSAISEEAKKEIGEFMLIWFYLGSLSIVISSSHAIYSRYVFPDEGKSPLKIYNEKHSIIKNYNDIYDLLKNCISIYENLIDKGKLPYKDDFNNAPFFNSKIY</sequence>
<reference evidence="3" key="1">
    <citation type="submission" date="2010-10" db="EMBL/GenBank/DDBJ databases">
        <title>The complete genome of Halanaerobium praevalens DSM 2228.</title>
        <authorList>
            <consortium name="US DOE Joint Genome Institute (JGI-PGF)"/>
            <person name="Lucas S."/>
            <person name="Copeland A."/>
            <person name="Lapidus A."/>
            <person name="Glavina del Rio T."/>
            <person name="Dalin E."/>
            <person name="Tice H."/>
            <person name="Bruce D."/>
            <person name="Goodwin L."/>
            <person name="Pitluck S."/>
            <person name="Kyrpides N."/>
            <person name="Mavromatis K."/>
            <person name="Ivanova N."/>
            <person name="Ovchinnikova G."/>
            <person name="Chertkov O."/>
            <person name="Detter J.C."/>
            <person name="Han C."/>
            <person name="Larimer F."/>
            <person name="Land M."/>
            <person name="Hauser L."/>
            <person name="Markowitz V."/>
            <person name="Cheng J.-F."/>
            <person name="Hugenholtz P."/>
            <person name="Woyke T."/>
            <person name="Wu D."/>
            <person name="Tindall B."/>
            <person name="Pomrenke H.G."/>
            <person name="Brambilla E."/>
            <person name="Klenk H.-P."/>
            <person name="Eisen J.A."/>
        </authorList>
    </citation>
    <scope>NUCLEOTIDE SEQUENCE [LARGE SCALE GENOMIC DNA]</scope>
    <source>
        <strain evidence="3">ATCC 33744 / DSM 2228 / GSL</strain>
    </source>
</reference>
<keyword evidence="1" id="KW-0472">Membrane</keyword>
<proteinExistence type="predicted"/>
<accession>E3DLH4</accession>
<evidence type="ECO:0000313" key="3">
    <source>
        <dbReference type="Proteomes" id="UP000006866"/>
    </source>
</evidence>
<reference evidence="2 3" key="2">
    <citation type="journal article" date="2011" name="Stand. Genomic Sci.">
        <title>Complete genome sequence of the extremely halophilic Halanaerobium praevalens type strain (GSL).</title>
        <authorList>
            <person name="Ivanova N."/>
            <person name="Sikorski J."/>
            <person name="Chertkov O."/>
            <person name="Nolan M."/>
            <person name="Lucas S."/>
            <person name="Hammon N."/>
            <person name="Deshpande S."/>
            <person name="Cheng J.F."/>
            <person name="Tapia R."/>
            <person name="Han C."/>
            <person name="Goodwin L."/>
            <person name="Pitluck S."/>
            <person name="Huntemann M."/>
            <person name="Liolios K."/>
            <person name="Pagani I."/>
            <person name="Mavromatis K."/>
            <person name="Ovchinikova G."/>
            <person name="Pati A."/>
            <person name="Chen A."/>
            <person name="Palaniappan K."/>
            <person name="Land M."/>
            <person name="Hauser L."/>
            <person name="Brambilla E.M."/>
            <person name="Kannan K.P."/>
            <person name="Rohde M."/>
            <person name="Tindall B.J."/>
            <person name="Goker M."/>
            <person name="Detter J.C."/>
            <person name="Woyke T."/>
            <person name="Bristow J."/>
            <person name="Eisen J.A."/>
            <person name="Markowitz V."/>
            <person name="Hugenholtz P."/>
            <person name="Kyrpides N.C."/>
            <person name="Klenk H.P."/>
            <person name="Lapidus A."/>
        </authorList>
    </citation>
    <scope>NUCLEOTIDE SEQUENCE [LARGE SCALE GENOMIC DNA]</scope>
    <source>
        <strain evidence="3">ATCC 33744 / DSM 2228 / GSL</strain>
    </source>
</reference>
<dbReference type="PATRIC" id="fig|572479.3.peg.1073"/>
<keyword evidence="1" id="KW-0812">Transmembrane</keyword>
<gene>
    <name evidence="2" type="ordered locus">Hprae_1061</name>
</gene>
<dbReference type="KEGG" id="hpk:Hprae_1061"/>
<evidence type="ECO:0000256" key="1">
    <source>
        <dbReference type="SAM" id="Phobius"/>
    </source>
</evidence>
<dbReference type="RefSeq" id="WP_014553246.1">
    <property type="nucleotide sequence ID" value="NC_017455.1"/>
</dbReference>
<keyword evidence="3" id="KW-1185">Reference proteome</keyword>
<dbReference type="AlphaFoldDB" id="E3DLH4"/>
<keyword evidence="1" id="KW-1133">Transmembrane helix</keyword>